<keyword evidence="3" id="KW-1185">Reference proteome</keyword>
<dbReference type="RefSeq" id="WP_262995658.1">
    <property type="nucleotide sequence ID" value="NZ_JAOTJC010000012.1"/>
</dbReference>
<evidence type="ECO:0000313" key="3">
    <source>
        <dbReference type="Proteomes" id="UP001209257"/>
    </source>
</evidence>
<name>A0ABT2VQY9_9ALTE</name>
<dbReference type="InterPro" id="IPR012902">
    <property type="entry name" value="N_methyl_site"/>
</dbReference>
<reference evidence="3" key="1">
    <citation type="submission" date="2023-07" db="EMBL/GenBank/DDBJ databases">
        <title>Study on multiphase classification of strain Alteromonas salexigens isolated from the Yellow Sea.</title>
        <authorList>
            <person name="Sun L."/>
        </authorList>
    </citation>
    <scope>NUCLEOTIDE SEQUENCE [LARGE SCALE GENOMIC DNA]</scope>
    <source>
        <strain evidence="3">ASW11-19</strain>
    </source>
</reference>
<evidence type="ECO:0000256" key="1">
    <source>
        <dbReference type="SAM" id="Phobius"/>
    </source>
</evidence>
<dbReference type="Pfam" id="PF07963">
    <property type="entry name" value="N_methyl"/>
    <property type="match status" value="1"/>
</dbReference>
<sequence length="706" mass="77005">MMHFSVSQLSRGAGVTFKGGDMKGFTLVEVLVVSFIIMVGVTGFVTLQSEFMRNDAKLNLRGVAMQLAQEKMDDLRQFDVLEVTPGEVAYNDIDDDLGGTLAAGEVLVRIKTDAGRTYSFTRNWQVTDQYYVDTDADGQADTWVPEGDPAVPVPTPVLSGKKVVEVSVTWTEHQGGTKSLQLEGSVAPVPVSRSFQATNETDNAKAQPTVNYTPGLAPDVIAYDLGNGESIETSKPVPDIDNRGENNIVQFETIRYIDLPEQNDKLEQEDFLTVNCACKLAGNGEGFTPSMTIYDGSELVVQSGEKISKTTGVVADNQQPPICNACCRDHHDTGEMISSEVYYRAESGNPHKHYKRQPNGSFTVASAVGDPYDEVCRFRRVDGYFEIYPDWQLIDILEFDDNYLSTEAALDTYRRYSEGVVEAKIMGSSLPAKPAGRSITVTPGGYQLIARGIYLDRMTASHKSALESMIRSGESDWKAIAPFYDVNLTLLSSWYSDDPEVATVTNQAIDTIVDPVNDFYGTYSRGRVEALSDGDAGIQVLALGNNTGITGTPAVSPSDVANARVDNSLIVTVDSKSSSEKFYALIGDINCLITVNNAEQSCETNNSKKSNYVDLSSLAITNSPSRFTCPITIPKGKSTPFFSCEDISENWTGDIIFAFSKPGYQVTLKVTQPDGTVVEADRITINPGLEATSTREYGLIIELHPQ</sequence>
<comment type="caution">
    <text evidence="2">The sequence shown here is derived from an EMBL/GenBank/DDBJ whole genome shotgun (WGS) entry which is preliminary data.</text>
</comment>
<feature type="transmembrane region" description="Helical" evidence="1">
    <location>
        <begin position="25"/>
        <end position="47"/>
    </location>
</feature>
<evidence type="ECO:0000313" key="2">
    <source>
        <dbReference type="EMBL" id="MCU7555726.1"/>
    </source>
</evidence>
<organism evidence="2 3">
    <name type="scientific">Alteromonas salexigens</name>
    <dbReference type="NCBI Taxonomy" id="2982530"/>
    <lineage>
        <taxon>Bacteria</taxon>
        <taxon>Pseudomonadati</taxon>
        <taxon>Pseudomonadota</taxon>
        <taxon>Gammaproteobacteria</taxon>
        <taxon>Alteromonadales</taxon>
        <taxon>Alteromonadaceae</taxon>
        <taxon>Alteromonas/Salinimonas group</taxon>
        <taxon>Alteromonas</taxon>
    </lineage>
</organism>
<gene>
    <name evidence="2" type="ORF">OCL06_14130</name>
</gene>
<keyword evidence="1" id="KW-1133">Transmembrane helix</keyword>
<dbReference type="EMBL" id="JAOTJC010000012">
    <property type="protein sequence ID" value="MCU7555726.1"/>
    <property type="molecule type" value="Genomic_DNA"/>
</dbReference>
<proteinExistence type="predicted"/>
<keyword evidence="1" id="KW-0472">Membrane</keyword>
<dbReference type="Proteomes" id="UP001209257">
    <property type="component" value="Unassembled WGS sequence"/>
</dbReference>
<accession>A0ABT2VQY9</accession>
<keyword evidence="1" id="KW-0812">Transmembrane</keyword>
<protein>
    <submittedName>
        <fullName evidence="2">Prepilin-type N-terminal cleavage/methylation domain-containing protein</fullName>
    </submittedName>
</protein>